<organism evidence="1 2">
    <name type="scientific">Novosphingobium anseongense</name>
    <dbReference type="NCBI Taxonomy" id="3133436"/>
    <lineage>
        <taxon>Bacteria</taxon>
        <taxon>Pseudomonadati</taxon>
        <taxon>Pseudomonadota</taxon>
        <taxon>Alphaproteobacteria</taxon>
        <taxon>Sphingomonadales</taxon>
        <taxon>Sphingomonadaceae</taxon>
        <taxon>Novosphingobium</taxon>
    </lineage>
</organism>
<dbReference type="Gene3D" id="3.90.1140.10">
    <property type="entry name" value="Cyclic phosphodiesterase"/>
    <property type="match status" value="1"/>
</dbReference>
<gene>
    <name evidence="1" type="ORF">WG901_03235</name>
</gene>
<dbReference type="RefSeq" id="WP_339585566.1">
    <property type="nucleotide sequence ID" value="NZ_JBBHJZ010000001.1"/>
</dbReference>
<sequence>MIDRGAPGADAAAAPRRAPLLITAELPQGLHDWANGLRRAHYPPERNRLPAHVTLFHALPPSAEGEVRRLLGDMARRRAPEAQVIGLMDLGHGTAFALDSPGMVDIHAELAERLHGLIQQRDDRDLRLHITIQKKVPRAQAQALQQVLAASFVPRSFRFHGLALAHWRDELWQQAQFYAFRG</sequence>
<protein>
    <submittedName>
        <fullName evidence="1">2'-5' RNA ligase family protein</fullName>
    </submittedName>
</protein>
<dbReference type="SUPFAM" id="SSF55144">
    <property type="entry name" value="LigT-like"/>
    <property type="match status" value="1"/>
</dbReference>
<dbReference type="InterPro" id="IPR009097">
    <property type="entry name" value="Cyclic_Pdiesterase"/>
</dbReference>
<dbReference type="Proteomes" id="UP001361239">
    <property type="component" value="Unassembled WGS sequence"/>
</dbReference>
<proteinExistence type="predicted"/>
<evidence type="ECO:0000313" key="1">
    <source>
        <dbReference type="EMBL" id="MEJ5975633.1"/>
    </source>
</evidence>
<dbReference type="EMBL" id="JBBHJZ010000001">
    <property type="protein sequence ID" value="MEJ5975633.1"/>
    <property type="molecule type" value="Genomic_DNA"/>
</dbReference>
<reference evidence="1 2" key="1">
    <citation type="submission" date="2024-03" db="EMBL/GenBank/DDBJ databases">
        <authorList>
            <person name="Jo J.-H."/>
        </authorList>
    </citation>
    <scope>NUCLEOTIDE SEQUENCE [LARGE SCALE GENOMIC DNA]</scope>
    <source>
        <strain evidence="1 2">PS1R-30</strain>
    </source>
</reference>
<keyword evidence="2" id="KW-1185">Reference proteome</keyword>
<dbReference type="Pfam" id="PF13563">
    <property type="entry name" value="2_5_RNA_ligase2"/>
    <property type="match status" value="1"/>
</dbReference>
<evidence type="ECO:0000313" key="2">
    <source>
        <dbReference type="Proteomes" id="UP001361239"/>
    </source>
</evidence>
<keyword evidence="1" id="KW-0436">Ligase</keyword>
<dbReference type="GO" id="GO:0016874">
    <property type="term" value="F:ligase activity"/>
    <property type="evidence" value="ECO:0007669"/>
    <property type="project" value="UniProtKB-KW"/>
</dbReference>
<name>A0ABU8RRM0_9SPHN</name>
<accession>A0ABU8RRM0</accession>
<comment type="caution">
    <text evidence="1">The sequence shown here is derived from an EMBL/GenBank/DDBJ whole genome shotgun (WGS) entry which is preliminary data.</text>
</comment>